<dbReference type="GeneID" id="69813909"/>
<organism evidence="2 3">
    <name type="scientific">Streptomyces acidiscabies</name>
    <dbReference type="NCBI Taxonomy" id="42234"/>
    <lineage>
        <taxon>Bacteria</taxon>
        <taxon>Bacillati</taxon>
        <taxon>Actinomycetota</taxon>
        <taxon>Actinomycetes</taxon>
        <taxon>Kitasatosporales</taxon>
        <taxon>Streptomycetaceae</taxon>
        <taxon>Streptomyces</taxon>
    </lineage>
</organism>
<reference evidence="2" key="1">
    <citation type="journal article" date="2023" name="Microb. Genom.">
        <title>Mesoterricola silvestris gen. nov., sp. nov., Mesoterricola sediminis sp. nov., Geothrix oryzae sp. nov., Geothrix edaphica sp. nov., Geothrix rubra sp. nov., and Geothrix limicola sp. nov., six novel members of Acidobacteriota isolated from soils.</title>
        <authorList>
            <person name="Weisberg A.J."/>
            <person name="Pearce E."/>
            <person name="Kramer C.G."/>
            <person name="Chang J.H."/>
            <person name="Clarke C.R."/>
        </authorList>
    </citation>
    <scope>NUCLEOTIDE SEQUENCE</scope>
    <source>
        <strain evidence="2">NRRL_B-16521</strain>
    </source>
</reference>
<accession>A0AAP6BKS7</accession>
<gene>
    <name evidence="2" type="ORF">PV399_42995</name>
</gene>
<proteinExistence type="predicted"/>
<dbReference type="Proteomes" id="UP001282288">
    <property type="component" value="Unassembled WGS sequence"/>
</dbReference>
<protein>
    <submittedName>
        <fullName evidence="2">Uncharacterized protein</fullName>
    </submittedName>
</protein>
<dbReference type="RefSeq" id="WP_010361073.1">
    <property type="nucleotide sequence ID" value="NZ_JAGJBY010000003.1"/>
</dbReference>
<dbReference type="EMBL" id="JARAWC010000059">
    <property type="protein sequence ID" value="MDX2966430.1"/>
    <property type="molecule type" value="Genomic_DNA"/>
</dbReference>
<evidence type="ECO:0000313" key="3">
    <source>
        <dbReference type="Proteomes" id="UP001282288"/>
    </source>
</evidence>
<feature type="region of interest" description="Disordered" evidence="1">
    <location>
        <begin position="100"/>
        <end position="150"/>
    </location>
</feature>
<sequence>MSAAEKWTPEHLRSPADRAIHLEQRRAQLLPIVDDLRRLAREMEAEVKEIGAIEGDLPGQARIRAWHSVKPLFSAADDVEKAISDLISFNGRFQKSYEDLPVKREEKRQRKAVAKGQGQQAIESPSAGAAPGPPEKAQFGDVFDGLRRGA</sequence>
<dbReference type="AlphaFoldDB" id="A0AAP6BKS7"/>
<comment type="caution">
    <text evidence="2">The sequence shown here is derived from an EMBL/GenBank/DDBJ whole genome shotgun (WGS) entry which is preliminary data.</text>
</comment>
<name>A0AAP6BKS7_9ACTN</name>
<evidence type="ECO:0000313" key="2">
    <source>
        <dbReference type="EMBL" id="MDX2966430.1"/>
    </source>
</evidence>
<evidence type="ECO:0000256" key="1">
    <source>
        <dbReference type="SAM" id="MobiDB-lite"/>
    </source>
</evidence>